<organism evidence="1">
    <name type="scientific">Anguilla anguilla</name>
    <name type="common">European freshwater eel</name>
    <name type="synonym">Muraena anguilla</name>
    <dbReference type="NCBI Taxonomy" id="7936"/>
    <lineage>
        <taxon>Eukaryota</taxon>
        <taxon>Metazoa</taxon>
        <taxon>Chordata</taxon>
        <taxon>Craniata</taxon>
        <taxon>Vertebrata</taxon>
        <taxon>Euteleostomi</taxon>
        <taxon>Actinopterygii</taxon>
        <taxon>Neopterygii</taxon>
        <taxon>Teleostei</taxon>
        <taxon>Anguilliformes</taxon>
        <taxon>Anguillidae</taxon>
        <taxon>Anguilla</taxon>
    </lineage>
</organism>
<reference evidence="1" key="2">
    <citation type="journal article" date="2015" name="Fish Shellfish Immunol.">
        <title>Early steps in the European eel (Anguilla anguilla)-Vibrio vulnificus interaction in the gills: Role of the RtxA13 toxin.</title>
        <authorList>
            <person name="Callol A."/>
            <person name="Pajuelo D."/>
            <person name="Ebbesson L."/>
            <person name="Teles M."/>
            <person name="MacKenzie S."/>
            <person name="Amaro C."/>
        </authorList>
    </citation>
    <scope>NUCLEOTIDE SEQUENCE</scope>
</reference>
<name>A0A0E9R6X5_ANGAN</name>
<sequence length="43" mass="4984">MRVYMHTLSKRVNLQEQGSAEPNIVHNYINRQPPQPLKLDPLG</sequence>
<accession>A0A0E9R6X5</accession>
<protein>
    <submittedName>
        <fullName evidence="1">Uncharacterized protein</fullName>
    </submittedName>
</protein>
<evidence type="ECO:0000313" key="1">
    <source>
        <dbReference type="EMBL" id="JAH24896.1"/>
    </source>
</evidence>
<dbReference type="AlphaFoldDB" id="A0A0E9R6X5"/>
<reference evidence="1" key="1">
    <citation type="submission" date="2014-11" db="EMBL/GenBank/DDBJ databases">
        <authorList>
            <person name="Amaro Gonzalez C."/>
        </authorList>
    </citation>
    <scope>NUCLEOTIDE SEQUENCE</scope>
</reference>
<proteinExistence type="predicted"/>
<dbReference type="EMBL" id="GBXM01083681">
    <property type="protein sequence ID" value="JAH24896.1"/>
    <property type="molecule type" value="Transcribed_RNA"/>
</dbReference>